<evidence type="ECO:0000256" key="2">
    <source>
        <dbReference type="ARBA" id="ARBA00022679"/>
    </source>
</evidence>
<dbReference type="GO" id="GO:0016740">
    <property type="term" value="F:transferase activity"/>
    <property type="evidence" value="ECO:0007669"/>
    <property type="project" value="UniProtKB-KW"/>
</dbReference>
<dbReference type="EMBL" id="AYYP01000008">
    <property type="protein sequence ID" value="KRM66107.1"/>
    <property type="molecule type" value="Genomic_DNA"/>
</dbReference>
<comment type="caution">
    <text evidence="8">The sequence shown here is derived from an EMBL/GenBank/DDBJ whole genome shotgun (WGS) entry which is preliminary data.</text>
</comment>
<evidence type="ECO:0000256" key="6">
    <source>
        <dbReference type="SAM" id="Coils"/>
    </source>
</evidence>
<keyword evidence="2" id="KW-0808">Transferase</keyword>
<keyword evidence="3" id="KW-0133">Cell shape</keyword>
<proteinExistence type="predicted"/>
<dbReference type="CDD" id="cd16913">
    <property type="entry name" value="YkuD_like"/>
    <property type="match status" value="1"/>
</dbReference>
<evidence type="ECO:0000259" key="7">
    <source>
        <dbReference type="Pfam" id="PF03734"/>
    </source>
</evidence>
<dbReference type="Proteomes" id="UP000051008">
    <property type="component" value="Unassembled WGS sequence"/>
</dbReference>
<sequence>MMKKGNLIQWVVAVCLVLVTAYTAVHVHHANQKNAIKMAKQAKLDKKAAKREKQLLKKIKRHERKPLSYELSSLTMPYPNVRAKQYHNTKKHPYRLWVEVSLAKQRVYIKSGRYTLYTMNASAAKNYDKGQKEYQKTPLGLFKLDKNRGQAYFDATRGYGAKSWVSFTDGGLHRFESVPVNKDGQVIKASAKQLGQKVTKKHNVKAYGSIRLSLADAQWFAENMPAKTPIFIHQDPKNHFPDDYEE</sequence>
<dbReference type="InterPro" id="IPR005490">
    <property type="entry name" value="LD_TPept_cat_dom"/>
</dbReference>
<evidence type="ECO:0000256" key="3">
    <source>
        <dbReference type="ARBA" id="ARBA00022960"/>
    </source>
</evidence>
<dbReference type="GO" id="GO:0071555">
    <property type="term" value="P:cell wall organization"/>
    <property type="evidence" value="ECO:0007669"/>
    <property type="project" value="UniProtKB-KW"/>
</dbReference>
<dbReference type="GO" id="GO:0009252">
    <property type="term" value="P:peptidoglycan biosynthetic process"/>
    <property type="evidence" value="ECO:0007669"/>
    <property type="project" value="UniProtKB-UniPathway"/>
</dbReference>
<gene>
    <name evidence="8" type="ORF">FC14_GL000710</name>
</gene>
<dbReference type="Pfam" id="PF03734">
    <property type="entry name" value="YkuD"/>
    <property type="match status" value="1"/>
</dbReference>
<evidence type="ECO:0000256" key="4">
    <source>
        <dbReference type="ARBA" id="ARBA00022984"/>
    </source>
</evidence>
<evidence type="ECO:0000313" key="8">
    <source>
        <dbReference type="EMBL" id="KRM66107.1"/>
    </source>
</evidence>
<dbReference type="GO" id="GO:0008360">
    <property type="term" value="P:regulation of cell shape"/>
    <property type="evidence" value="ECO:0007669"/>
    <property type="project" value="UniProtKB-KW"/>
</dbReference>
<accession>A0A0R2ANR1</accession>
<feature type="coiled-coil region" evidence="6">
    <location>
        <begin position="32"/>
        <end position="59"/>
    </location>
</feature>
<feature type="domain" description="L,D-TPase catalytic" evidence="7">
    <location>
        <begin position="97"/>
        <end position="232"/>
    </location>
</feature>
<dbReference type="SUPFAM" id="SSF141523">
    <property type="entry name" value="L,D-transpeptidase catalytic domain-like"/>
    <property type="match status" value="1"/>
</dbReference>
<evidence type="ECO:0000256" key="1">
    <source>
        <dbReference type="ARBA" id="ARBA00004752"/>
    </source>
</evidence>
<dbReference type="PATRIC" id="fig|1423718.3.peg.742"/>
<evidence type="ECO:0000256" key="5">
    <source>
        <dbReference type="ARBA" id="ARBA00023316"/>
    </source>
</evidence>
<dbReference type="Gene3D" id="2.40.440.10">
    <property type="entry name" value="L,D-transpeptidase catalytic domain-like"/>
    <property type="match status" value="1"/>
</dbReference>
<name>A0A0R2ANR1_9LACO</name>
<comment type="pathway">
    <text evidence="1">Cell wall biogenesis; peptidoglycan biosynthesis.</text>
</comment>
<keyword evidence="9" id="KW-1185">Reference proteome</keyword>
<keyword evidence="5" id="KW-0961">Cell wall biogenesis/degradation</keyword>
<keyword evidence="6" id="KW-0175">Coiled coil</keyword>
<protein>
    <submittedName>
        <fullName evidence="8">ErfK family protein</fullName>
    </submittedName>
</protein>
<reference evidence="8 9" key="1">
    <citation type="journal article" date="2015" name="Genome Announc.">
        <title>Expanding the biotechnology potential of lactobacilli through comparative genomics of 213 strains and associated genera.</title>
        <authorList>
            <person name="Sun Z."/>
            <person name="Harris H.M."/>
            <person name="McCann A."/>
            <person name="Guo C."/>
            <person name="Argimon S."/>
            <person name="Zhang W."/>
            <person name="Yang X."/>
            <person name="Jeffery I.B."/>
            <person name="Cooney J.C."/>
            <person name="Kagawa T.F."/>
            <person name="Liu W."/>
            <person name="Song Y."/>
            <person name="Salvetti E."/>
            <person name="Wrobel A."/>
            <person name="Rasinkangas P."/>
            <person name="Parkhill J."/>
            <person name="Rea M.C."/>
            <person name="O'Sullivan O."/>
            <person name="Ritari J."/>
            <person name="Douillard F.P."/>
            <person name="Paul Ross R."/>
            <person name="Yang R."/>
            <person name="Briner A.E."/>
            <person name="Felis G.E."/>
            <person name="de Vos W.M."/>
            <person name="Barrangou R."/>
            <person name="Klaenhammer T.R."/>
            <person name="Caufield P.W."/>
            <person name="Cui Y."/>
            <person name="Zhang H."/>
            <person name="O'Toole P.W."/>
        </authorList>
    </citation>
    <scope>NUCLEOTIDE SEQUENCE [LARGE SCALE GENOMIC DNA]</scope>
    <source>
        <strain evidence="8 9">DSM 20509</strain>
    </source>
</reference>
<organism evidence="8 9">
    <name type="scientific">Ligilactobacillus agilis DSM 20509</name>
    <dbReference type="NCBI Taxonomy" id="1423718"/>
    <lineage>
        <taxon>Bacteria</taxon>
        <taxon>Bacillati</taxon>
        <taxon>Bacillota</taxon>
        <taxon>Bacilli</taxon>
        <taxon>Lactobacillales</taxon>
        <taxon>Lactobacillaceae</taxon>
        <taxon>Ligilactobacillus</taxon>
    </lineage>
</organism>
<evidence type="ECO:0000313" key="9">
    <source>
        <dbReference type="Proteomes" id="UP000051008"/>
    </source>
</evidence>
<dbReference type="AlphaFoldDB" id="A0A0R2ANR1"/>
<keyword evidence="4" id="KW-0573">Peptidoglycan synthesis</keyword>
<dbReference type="InterPro" id="IPR038063">
    <property type="entry name" value="Transpep_catalytic_dom"/>
</dbReference>
<dbReference type="UniPathway" id="UPA00219"/>